<reference evidence="7 8" key="1">
    <citation type="journal article" date="2021" name="MBio">
        <title>Poor Competitiveness of Bradyrhizobium in Pigeon Pea Root Colonization in Indian Soils.</title>
        <authorList>
            <person name="Chalasani D."/>
            <person name="Basu A."/>
            <person name="Pullabhotla S.V.S.R.N."/>
            <person name="Jorrin B."/>
            <person name="Neal A.L."/>
            <person name="Poole P.S."/>
            <person name="Podile A.R."/>
            <person name="Tkacz A."/>
        </authorList>
    </citation>
    <scope>NUCLEOTIDE SEQUENCE [LARGE SCALE GENOMIC DNA]</scope>
    <source>
        <strain evidence="7 8">HU12</strain>
    </source>
</reference>
<gene>
    <name evidence="7" type="ORF">JNB61_00535</name>
</gene>
<evidence type="ECO:0000256" key="2">
    <source>
        <dbReference type="ARBA" id="ARBA00022692"/>
    </source>
</evidence>
<evidence type="ECO:0000256" key="5">
    <source>
        <dbReference type="SAM" id="Phobius"/>
    </source>
</evidence>
<evidence type="ECO:0000256" key="1">
    <source>
        <dbReference type="ARBA" id="ARBA00004127"/>
    </source>
</evidence>
<evidence type="ECO:0000256" key="3">
    <source>
        <dbReference type="ARBA" id="ARBA00022989"/>
    </source>
</evidence>
<sequence length="137" mass="15195">MPDWAVAVISLVGGLVLVWLVLLLILWVQQRRAGRTMDWRQIMRLVADVVVLLKRLIADPGVPRGTRWWLGGLLAYLLLPIDLVPDFIPVLGYADDAIVVAIALRYAIRTAGRSAIERHWPGTPEGLESLLSLVGAR</sequence>
<dbReference type="EMBL" id="JAEUAX010000001">
    <property type="protein sequence ID" value="MBW9108255.1"/>
    <property type="molecule type" value="Genomic_DNA"/>
</dbReference>
<evidence type="ECO:0000313" key="8">
    <source>
        <dbReference type="Proteomes" id="UP000777440"/>
    </source>
</evidence>
<evidence type="ECO:0000259" key="6">
    <source>
        <dbReference type="Pfam" id="PF06803"/>
    </source>
</evidence>
<keyword evidence="8" id="KW-1185">Reference proteome</keyword>
<organism evidence="7 8">
    <name type="scientific">Microbacterium ureisolvens</name>
    <dbReference type="NCBI Taxonomy" id="2781186"/>
    <lineage>
        <taxon>Bacteria</taxon>
        <taxon>Bacillati</taxon>
        <taxon>Actinomycetota</taxon>
        <taxon>Actinomycetes</taxon>
        <taxon>Micrococcales</taxon>
        <taxon>Microbacteriaceae</taxon>
        <taxon>Microbacterium</taxon>
    </lineage>
</organism>
<keyword evidence="4 5" id="KW-0472">Membrane</keyword>
<dbReference type="Pfam" id="PF06803">
    <property type="entry name" value="DUF1232"/>
    <property type="match status" value="1"/>
</dbReference>
<comment type="caution">
    <text evidence="7">The sequence shown here is derived from an EMBL/GenBank/DDBJ whole genome shotgun (WGS) entry which is preliminary data.</text>
</comment>
<feature type="transmembrane region" description="Helical" evidence="5">
    <location>
        <begin position="6"/>
        <end position="28"/>
    </location>
</feature>
<dbReference type="InterPro" id="IPR010652">
    <property type="entry name" value="DUF1232"/>
</dbReference>
<dbReference type="RefSeq" id="WP_220338458.1">
    <property type="nucleotide sequence ID" value="NZ_JAEUAX010000001.1"/>
</dbReference>
<name>A0ABS7HUK8_9MICO</name>
<keyword evidence="2 5" id="KW-0812">Transmembrane</keyword>
<feature type="domain" description="DUF1232" evidence="6">
    <location>
        <begin position="66"/>
        <end position="101"/>
    </location>
</feature>
<dbReference type="Proteomes" id="UP000777440">
    <property type="component" value="Unassembled WGS sequence"/>
</dbReference>
<evidence type="ECO:0000256" key="4">
    <source>
        <dbReference type="ARBA" id="ARBA00023136"/>
    </source>
</evidence>
<proteinExistence type="predicted"/>
<evidence type="ECO:0000313" key="7">
    <source>
        <dbReference type="EMBL" id="MBW9108255.1"/>
    </source>
</evidence>
<keyword evidence="3 5" id="KW-1133">Transmembrane helix</keyword>
<accession>A0ABS7HUK8</accession>
<protein>
    <submittedName>
        <fullName evidence="7">DUF1232 domain-containing protein</fullName>
    </submittedName>
</protein>
<comment type="subcellular location">
    <subcellularLocation>
        <location evidence="1">Endomembrane system</location>
        <topology evidence="1">Multi-pass membrane protein</topology>
    </subcellularLocation>
</comment>